<accession>T0YWG8</accession>
<proteinExistence type="predicted"/>
<organism evidence="1">
    <name type="scientific">mine drainage metagenome</name>
    <dbReference type="NCBI Taxonomy" id="410659"/>
    <lineage>
        <taxon>unclassified sequences</taxon>
        <taxon>metagenomes</taxon>
        <taxon>ecological metagenomes</taxon>
    </lineage>
</organism>
<comment type="caution">
    <text evidence="1">The sequence shown here is derived from an EMBL/GenBank/DDBJ whole genome shotgun (WGS) entry which is preliminary data.</text>
</comment>
<evidence type="ECO:0000313" key="1">
    <source>
        <dbReference type="EMBL" id="EQD36302.1"/>
    </source>
</evidence>
<sequence length="69" mass="7773">MRVGIVTDAACDLPANFIGPGRIEILPVNLHVGTQMFVDSRNEAQTLRFYRMYLGRHDHLAITKPLPPK</sequence>
<dbReference type="SUPFAM" id="SSF82549">
    <property type="entry name" value="DAK1/DegV-like"/>
    <property type="match status" value="1"/>
</dbReference>
<reference evidence="1" key="2">
    <citation type="journal article" date="2014" name="ISME J.">
        <title>Microbial stratification in low pH oxic and suboxic macroscopic growths along an acid mine drainage.</title>
        <authorList>
            <person name="Mendez-Garcia C."/>
            <person name="Mesa V."/>
            <person name="Sprenger R.R."/>
            <person name="Richter M."/>
            <person name="Diez M.S."/>
            <person name="Solano J."/>
            <person name="Bargiela R."/>
            <person name="Golyshina O.V."/>
            <person name="Manteca A."/>
            <person name="Ramos J.L."/>
            <person name="Gallego J.R."/>
            <person name="Llorente I."/>
            <person name="Martins Dos Santos V.A."/>
            <person name="Jensen O.N."/>
            <person name="Pelaez A.I."/>
            <person name="Sanchez J."/>
            <person name="Ferrer M."/>
        </authorList>
    </citation>
    <scope>NUCLEOTIDE SEQUENCE</scope>
</reference>
<gene>
    <name evidence="1" type="ORF">B2A_12200</name>
</gene>
<feature type="non-terminal residue" evidence="1">
    <location>
        <position position="69"/>
    </location>
</feature>
<dbReference type="EMBL" id="AUZZ01008795">
    <property type="protein sequence ID" value="EQD36302.1"/>
    <property type="molecule type" value="Genomic_DNA"/>
</dbReference>
<dbReference type="InterPro" id="IPR003797">
    <property type="entry name" value="DegV"/>
</dbReference>
<dbReference type="PROSITE" id="PS51482">
    <property type="entry name" value="DEGV"/>
    <property type="match status" value="1"/>
</dbReference>
<dbReference type="AlphaFoldDB" id="T0YWG8"/>
<reference evidence="1" key="1">
    <citation type="submission" date="2013-08" db="EMBL/GenBank/DDBJ databases">
        <authorList>
            <person name="Mendez C."/>
            <person name="Richter M."/>
            <person name="Ferrer M."/>
            <person name="Sanchez J."/>
        </authorList>
    </citation>
    <scope>NUCLEOTIDE SEQUENCE</scope>
</reference>
<evidence type="ECO:0008006" key="2">
    <source>
        <dbReference type="Google" id="ProtNLM"/>
    </source>
</evidence>
<name>T0YWG8_9ZZZZ</name>
<protein>
    <recommendedName>
        <fullName evidence="2">DegV family protein</fullName>
    </recommendedName>
</protein>
<dbReference type="Gene3D" id="3.40.50.10170">
    <property type="match status" value="1"/>
</dbReference>